<accession>A0AA41X951</accession>
<gene>
    <name evidence="3" type="ORF">NK662_03820</name>
</gene>
<comment type="caution">
    <text evidence="3">The sequence shown here is derived from an EMBL/GenBank/DDBJ whole genome shotgun (WGS) entry which is preliminary data.</text>
</comment>
<feature type="domain" description="Ig-like" evidence="2">
    <location>
        <begin position="513"/>
        <end position="556"/>
    </location>
</feature>
<dbReference type="InterPro" id="IPR022038">
    <property type="entry name" value="Ig-like_bact"/>
</dbReference>
<feature type="domain" description="Ig-like" evidence="2">
    <location>
        <begin position="266"/>
        <end position="336"/>
    </location>
</feature>
<reference evidence="3" key="1">
    <citation type="submission" date="2022-07" db="EMBL/GenBank/DDBJ databases">
        <authorList>
            <person name="Li W.-J."/>
            <person name="Deng Q.-Q."/>
        </authorList>
    </citation>
    <scope>NUCLEOTIDE SEQUENCE</scope>
    <source>
        <strain evidence="3">SYSU M60031</strain>
    </source>
</reference>
<dbReference type="Pfam" id="PF12245">
    <property type="entry name" value="Big_3_2"/>
    <property type="match status" value="3"/>
</dbReference>
<proteinExistence type="predicted"/>
<dbReference type="EMBL" id="JANCLT010000002">
    <property type="protein sequence ID" value="MCP8967666.1"/>
    <property type="molecule type" value="Genomic_DNA"/>
</dbReference>
<keyword evidence="1" id="KW-0732">Signal</keyword>
<evidence type="ECO:0000313" key="3">
    <source>
        <dbReference type="EMBL" id="MCP8967666.1"/>
    </source>
</evidence>
<evidence type="ECO:0000259" key="2">
    <source>
        <dbReference type="Pfam" id="PF12245"/>
    </source>
</evidence>
<feature type="chain" id="PRO_5041231610" description="Ig-like domain-containing protein" evidence="1">
    <location>
        <begin position="24"/>
        <end position="1141"/>
    </location>
</feature>
<evidence type="ECO:0000256" key="1">
    <source>
        <dbReference type="SAM" id="SignalP"/>
    </source>
</evidence>
<dbReference type="AlphaFoldDB" id="A0AA41X951"/>
<feature type="signal peptide" evidence="1">
    <location>
        <begin position="1"/>
        <end position="23"/>
    </location>
</feature>
<keyword evidence="4" id="KW-1185">Reference proteome</keyword>
<dbReference type="RefSeq" id="WP_254757586.1">
    <property type="nucleotide sequence ID" value="NZ_JANCLT010000002.1"/>
</dbReference>
<organism evidence="3 4">
    <name type="scientific">Ectobacillus ponti</name>
    <dbReference type="NCBI Taxonomy" id="2961894"/>
    <lineage>
        <taxon>Bacteria</taxon>
        <taxon>Bacillati</taxon>
        <taxon>Bacillota</taxon>
        <taxon>Bacilli</taxon>
        <taxon>Bacillales</taxon>
        <taxon>Bacillaceae</taxon>
        <taxon>Ectobacillus</taxon>
    </lineage>
</organism>
<dbReference type="Proteomes" id="UP001156102">
    <property type="component" value="Unassembled WGS sequence"/>
</dbReference>
<feature type="domain" description="Ig-like" evidence="2">
    <location>
        <begin position="623"/>
        <end position="701"/>
    </location>
</feature>
<sequence length="1141" mass="117633">MKKLGAIILAGSLMLQPVIPALAATASTTAAGTGRTALNVQTGVITPSQLLTGGTTLTGTVLIDGPNLMMSVKQGSQAVSSAIIKTFPISDKLYGYSIEVPAEGTYTLEAKTVYTNGRNAGQTHTSAVPVTVKAVTAPPVITIDPYNTKPTNQSVTVHANTNKGTLNAASHTFTDNGSFDFVAADAAGNTTRQTVTVSNIDKTAPTAEISYSTTSPVNTDVTATLQNISEDITVTNNGGLLSHTFTKNDEFTFEFEDAAGNKGTAKANVANIDKTSPVGKVSYSTTEPTNQDVTATVDFDESVTVTNNNGSASHTFTDNGDFVLEFVDKAGNPGSVTLSVNNIDKTPPTASVQYSTTEATNGDVTATIQPSENVTVTNNGSVSRTFEENGEYTFEFEDAAGNKGTAVASVKNIDKVVPTASFSYSTETLTNGDVVAQIIPSEDVTITNNNGLSAYTFGENGSFTFKFKDAAGNTGEATATVANIDKIVPTATVDYSKTTPTNEDVVATITPSEAVTVTNNGGSTSHIFTDNGSFTFEFVDKAGNKGEMTAQVNNIDKVAPTAGIHYSTTSPVNTEVTATLVDASEAITVTNTANGDFNHVFTDNDTFKFEFVDAAGNVGTATAKVNNIDKRAPIASVQYSTVDPTNQDVRVEVTFDEDNVTITNNGGSAVRTFTDNGTFTFKYKDAAGNTGEAEATVSNIDKTAPTATVEYSATTATNGDVVATIKPSEAVTVTNNGGTLSHTFTANGTFTFEFKDAAGNTGTATATVNNIDKTAPTATVTYSKTTLTNGDVTATILPSEAVTVTNNDGALAYTFTDNGTYTFTFKDAAGNTGSAVATVNNIDKKAPTATVSYSKTTPTNGDVTATITPSEAVTVTNNGGSLSHTFTANDTFTFEFKDNAGNTGTATATVNNIDKTAPTATVTYSQTAPTNGNVTATITPSEAVTVTNNSGALTYTFTANGTYTFTYVDAAGNTGNATATVNNIDKTAPTVNGVSNNQTYTSSVAPTFTEGTATLNGNPFTSGTAVSAAGSYTLVVTDAAGNTTTVQFTIVLATSITFGTFSTSNSSGGGTNLDVSAPYTVYYSSGAPKSVASTTLVTVPKPTTAGSSTSADFTTEGLTYTIKVTLTSTSPARYNVTATKK</sequence>
<name>A0AA41X951_9BACI</name>
<protein>
    <recommendedName>
        <fullName evidence="2">Ig-like domain-containing protein</fullName>
    </recommendedName>
</protein>
<evidence type="ECO:0000313" key="4">
    <source>
        <dbReference type="Proteomes" id="UP001156102"/>
    </source>
</evidence>